<feature type="signal peptide" evidence="1">
    <location>
        <begin position="1"/>
        <end position="27"/>
    </location>
</feature>
<name>A0A2A6Z718_9FIRM</name>
<keyword evidence="3" id="KW-1185">Reference proteome</keyword>
<feature type="chain" id="PRO_5013400556" evidence="1">
    <location>
        <begin position="28"/>
        <end position="267"/>
    </location>
</feature>
<organism evidence="2 3">
    <name type="scientific">Faecalibacterium langellae</name>
    <dbReference type="NCBI Taxonomy" id="3435293"/>
    <lineage>
        <taxon>Bacteria</taxon>
        <taxon>Bacillati</taxon>
        <taxon>Bacillota</taxon>
        <taxon>Clostridia</taxon>
        <taxon>Eubacteriales</taxon>
        <taxon>Oscillospiraceae</taxon>
        <taxon>Faecalibacterium</taxon>
    </lineage>
</organism>
<dbReference type="Proteomes" id="UP000220752">
    <property type="component" value="Unassembled WGS sequence"/>
</dbReference>
<dbReference type="AlphaFoldDB" id="A0A2A6Z718"/>
<keyword evidence="1" id="KW-0732">Signal</keyword>
<gene>
    <name evidence="2" type="ORF">CGS46_11480</name>
</gene>
<evidence type="ECO:0000256" key="1">
    <source>
        <dbReference type="SAM" id="SignalP"/>
    </source>
</evidence>
<sequence>MKKTMKKTAAALCIAATLVSVAAPAMAVSPAEYMSTAALEECNTATVAQVESLINQIGTVTTARRPAIVAAVNAYNELDDASKAQVSNFAVLAEAQQVLGLKDALAKLKISYDKVEDARSYVSPTEDRLSNQGKSYILPFFVNGSTNDPSMFFMVLCSGNKYVYLDTITIRAGEYKYTYTIDWTDVDCGYDGKQYWELTSFMGDDEDIQWFKNILSADEIIIRYSGDGGSIDHTVTPEERQAITDVLNAYDLFKAASPTVRAKALNN</sequence>
<accession>A0A2A6Z718</accession>
<evidence type="ECO:0000313" key="3">
    <source>
        <dbReference type="Proteomes" id="UP000220752"/>
    </source>
</evidence>
<reference evidence="2 3" key="1">
    <citation type="journal article" date="2017" name="Front. Microbiol.">
        <title>New Insights into the Diversity of the Genus Faecalibacterium.</title>
        <authorList>
            <person name="Benevides L."/>
            <person name="Burman S."/>
            <person name="Martin R."/>
            <person name="Robert V."/>
            <person name="Thomas M."/>
            <person name="Miquel S."/>
            <person name="Chain F."/>
            <person name="Sokol H."/>
            <person name="Bermudez-Humaran L.G."/>
            <person name="Morrison M."/>
            <person name="Langella P."/>
            <person name="Azevedo V.A."/>
            <person name="Chatel J.M."/>
            <person name="Soares S."/>
        </authorList>
    </citation>
    <scope>NUCLEOTIDE SEQUENCE [LARGE SCALE GENOMIC DNA]</scope>
    <source>
        <strain evidence="3">CNCM I-4540</strain>
    </source>
</reference>
<protein>
    <submittedName>
        <fullName evidence="2">Uncharacterized protein</fullName>
    </submittedName>
</protein>
<dbReference type="EMBL" id="NMTQ01000037">
    <property type="protein sequence ID" value="PDX57158.1"/>
    <property type="molecule type" value="Genomic_DNA"/>
</dbReference>
<proteinExistence type="predicted"/>
<comment type="caution">
    <text evidence="2">The sequence shown here is derived from an EMBL/GenBank/DDBJ whole genome shotgun (WGS) entry which is preliminary data.</text>
</comment>
<evidence type="ECO:0000313" key="2">
    <source>
        <dbReference type="EMBL" id="PDX57158.1"/>
    </source>
</evidence>